<proteinExistence type="predicted"/>
<keyword evidence="2" id="KW-1185">Reference proteome</keyword>
<dbReference type="Proteomes" id="UP001054945">
    <property type="component" value="Unassembled WGS sequence"/>
</dbReference>
<organism evidence="1 2">
    <name type="scientific">Caerostris extrusa</name>
    <name type="common">Bark spider</name>
    <name type="synonym">Caerostris bankana</name>
    <dbReference type="NCBI Taxonomy" id="172846"/>
    <lineage>
        <taxon>Eukaryota</taxon>
        <taxon>Metazoa</taxon>
        <taxon>Ecdysozoa</taxon>
        <taxon>Arthropoda</taxon>
        <taxon>Chelicerata</taxon>
        <taxon>Arachnida</taxon>
        <taxon>Araneae</taxon>
        <taxon>Araneomorphae</taxon>
        <taxon>Entelegynae</taxon>
        <taxon>Araneoidea</taxon>
        <taxon>Araneidae</taxon>
        <taxon>Caerostris</taxon>
    </lineage>
</organism>
<dbReference type="EMBL" id="BPLR01012091">
    <property type="protein sequence ID" value="GIY51295.1"/>
    <property type="molecule type" value="Genomic_DNA"/>
</dbReference>
<sequence>MGGGEYDLSYRVKKKRNLKCDGCPSYDEGERFHWLTSASTSSKESCEGKMENRYSFRIRKFRKKSNSGKVKSYSPAEKSDIFVKSTVLVIGRSG</sequence>
<dbReference type="AlphaFoldDB" id="A0AAV4U0M5"/>
<reference evidence="1 2" key="1">
    <citation type="submission" date="2021-06" db="EMBL/GenBank/DDBJ databases">
        <title>Caerostris extrusa draft genome.</title>
        <authorList>
            <person name="Kono N."/>
            <person name="Arakawa K."/>
        </authorList>
    </citation>
    <scope>NUCLEOTIDE SEQUENCE [LARGE SCALE GENOMIC DNA]</scope>
</reference>
<accession>A0AAV4U0M5</accession>
<protein>
    <submittedName>
        <fullName evidence="1">Uncharacterized protein</fullName>
    </submittedName>
</protein>
<name>A0AAV4U0M5_CAEEX</name>
<comment type="caution">
    <text evidence="1">The sequence shown here is derived from an EMBL/GenBank/DDBJ whole genome shotgun (WGS) entry which is preliminary data.</text>
</comment>
<gene>
    <name evidence="1" type="ORF">CEXT_479261</name>
</gene>
<evidence type="ECO:0000313" key="1">
    <source>
        <dbReference type="EMBL" id="GIY51295.1"/>
    </source>
</evidence>
<evidence type="ECO:0000313" key="2">
    <source>
        <dbReference type="Proteomes" id="UP001054945"/>
    </source>
</evidence>